<dbReference type="SUPFAM" id="SSF49879">
    <property type="entry name" value="SMAD/FHA domain"/>
    <property type="match status" value="1"/>
</dbReference>
<feature type="compositionally biased region" description="Basic and acidic residues" evidence="6">
    <location>
        <begin position="337"/>
        <end position="348"/>
    </location>
</feature>
<evidence type="ECO:0000259" key="10">
    <source>
        <dbReference type="PROSITE" id="PS51471"/>
    </source>
</evidence>
<evidence type="ECO:0000259" key="8">
    <source>
        <dbReference type="PROSITE" id="PS50200"/>
    </source>
</evidence>
<dbReference type="InterPro" id="IPR006620">
    <property type="entry name" value="Pro_4_hyd_alph"/>
</dbReference>
<evidence type="ECO:0008006" key="13">
    <source>
        <dbReference type="Google" id="ProtNLM"/>
    </source>
</evidence>
<dbReference type="GO" id="GO:0016705">
    <property type="term" value="F:oxidoreductase activity, acting on paired donors, with incorporation or reduction of molecular oxygen"/>
    <property type="evidence" value="ECO:0007669"/>
    <property type="project" value="InterPro"/>
</dbReference>
<keyword evidence="3" id="KW-0223">Dioxygenase</keyword>
<dbReference type="SMART" id="SM00702">
    <property type="entry name" value="P4Hc"/>
    <property type="match status" value="1"/>
</dbReference>
<organism evidence="11 12">
    <name type="scientific">Pomacea canaliculata</name>
    <name type="common">Golden apple snail</name>
    <dbReference type="NCBI Taxonomy" id="400727"/>
    <lineage>
        <taxon>Eukaryota</taxon>
        <taxon>Metazoa</taxon>
        <taxon>Spiralia</taxon>
        <taxon>Lophotrochozoa</taxon>
        <taxon>Mollusca</taxon>
        <taxon>Gastropoda</taxon>
        <taxon>Caenogastropoda</taxon>
        <taxon>Architaenioglossa</taxon>
        <taxon>Ampullarioidea</taxon>
        <taxon>Ampullariidae</taxon>
        <taxon>Pomacea</taxon>
    </lineage>
</organism>
<dbReference type="Gene3D" id="2.60.120.620">
    <property type="entry name" value="q2cbj1_9rhob like domain"/>
    <property type="match status" value="1"/>
</dbReference>
<feature type="domain" description="Fe2OG dioxygenase" evidence="10">
    <location>
        <begin position="194"/>
        <end position="295"/>
    </location>
</feature>
<dbReference type="InterPro" id="IPR029071">
    <property type="entry name" value="Ubiquitin-like_domsf"/>
</dbReference>
<keyword evidence="4" id="KW-0560">Oxidoreductase</keyword>
<keyword evidence="7" id="KW-0472">Membrane</keyword>
<evidence type="ECO:0000256" key="2">
    <source>
        <dbReference type="ARBA" id="ARBA00022723"/>
    </source>
</evidence>
<evidence type="ECO:0000313" key="11">
    <source>
        <dbReference type="EMBL" id="PVD38340.1"/>
    </source>
</evidence>
<feature type="domain" description="Dilute" evidence="9">
    <location>
        <begin position="865"/>
        <end position="1083"/>
    </location>
</feature>
<dbReference type="Proteomes" id="UP000245119">
    <property type="component" value="Linkage Group LG1"/>
</dbReference>
<dbReference type="InterPro" id="IPR044862">
    <property type="entry name" value="Pro_4_hyd_alph_FE2OG_OXY"/>
</dbReference>
<feature type="region of interest" description="Disordered" evidence="6">
    <location>
        <begin position="1"/>
        <end position="23"/>
    </location>
</feature>
<keyword evidence="12" id="KW-1185">Reference proteome</keyword>
<dbReference type="InterPro" id="IPR002710">
    <property type="entry name" value="Dilute_dom"/>
</dbReference>
<dbReference type="SMART" id="SM01132">
    <property type="entry name" value="DIL"/>
    <property type="match status" value="1"/>
</dbReference>
<evidence type="ECO:0000256" key="7">
    <source>
        <dbReference type="SAM" id="Phobius"/>
    </source>
</evidence>
<feature type="transmembrane region" description="Helical" evidence="7">
    <location>
        <begin position="32"/>
        <end position="54"/>
    </location>
</feature>
<comment type="cofactor">
    <cofactor evidence="1">
        <name>L-ascorbate</name>
        <dbReference type="ChEBI" id="CHEBI:38290"/>
    </cofactor>
</comment>
<dbReference type="PANTHER" id="PTHR14650:SF1">
    <property type="entry name" value="2-OXOGLUTARATE AND IRON-DEPENDENT OXYGENASE DOMAIN-CONTAINING PROTEIN 3"/>
    <property type="match status" value="1"/>
</dbReference>
<sequence length="1101" mass="122206">MGKEDTRKRKSTRDPKPSVLPTPPRKDYRSKVIYLLLIPVTFFLIRYMLVHFLLVGDDFIQFVGKSPAREKVAVTVPCSADYNGEEFEECKPKKCGRVVMDNLVAEEDARHLLGVAKRGLSLGGSHGGASILDLHSGALSAGERFINIYSLMKQLDEQIFAEEDFRIYRKVKDLIKEAIAEEFEIPKQKLFLTKPTFFSRMNMTPPKTVHDEYWHPHVDKETYGSFHYTSLLYLSTFQDDFDGGRFVFIDKDGNKTVEPRLGRVSFFTSGSENVHFVERLKDGVRYAITVSFTCDPRQAISDPSFIQAEEGASFRLPMSSLASTKPGVGVTRSTKSNNDKDVHSEDHCAGQLTDGPVANPSNDRLALGIGPLNKCKPPMGRGQLSPATRARRTPFGAGNSAPSTPSTDRKGATKPSSYFDRLGLTTLVGGGSGGVAGQGSRLLSQNHLRRLLVASTSGSETRERSGGNEGGGCEMSVEACNPGVIKLYGESLVHGAQYKSVLASTRSTARELLRQALERYGLPPAEVSKYVLCETVGIIGAGDDGSGEDSDREVFRPATTSELDNSPLTEYVLASGGWTPVRGQEDDIVLVADDVQDVHCRIQLHTSPPNHPHKLHKERHYWYHLQITVIDGAHVYLNGRRVDHFVTVVPGDLLGIGQHYLFLYKDLTAGYDIPQTLPWYPGAFNSSTSGFKTDTNLPTDLEANQDQPSGLNGEVLSSELHYRDKLTKYCRPLFLAYARHREKDVVEYIANISCNERGDFPLTSATLLLCCYVYVARHFSNDQLTIFLKQVLEAVRNRAGVGFELLSEILTSISLCTSLTGKRRKPECGDPLFDLLCCLSNVTHLYSHLSSQDFRPPSSDQQPHSEVTETFHEVTQGLEEAIRFMFQQTVYSVTKELYIPVEEIVSTPSGLDTGDRCAATMARVLHVLQVTSDVVKSVGLHRLVIIQLLTYLMFYITTTVFNKLVMNGSQYLCWSVGIQLQACVSRLEDWAVSVGLGAQYLQVAEQLVALVDLLATRTVAEGTERIPGRRRTAAPRNLATLTGNVSIAMTSHPPFVMPRDEESGNITELTPAFFQHMESVQRHFLSKEGKDKRLRTQFTSR</sequence>
<feature type="region of interest" description="Disordered" evidence="6">
    <location>
        <begin position="454"/>
        <end position="473"/>
    </location>
</feature>
<name>A0A2T7PY62_POMCA</name>
<dbReference type="EMBL" id="PZQS01000001">
    <property type="protein sequence ID" value="PVD38340.1"/>
    <property type="molecule type" value="Genomic_DNA"/>
</dbReference>
<dbReference type="GO" id="GO:0005506">
    <property type="term" value="F:iron ion binding"/>
    <property type="evidence" value="ECO:0007669"/>
    <property type="project" value="InterPro"/>
</dbReference>
<dbReference type="PROSITE" id="PS51471">
    <property type="entry name" value="FE2OG_OXY"/>
    <property type="match status" value="1"/>
</dbReference>
<evidence type="ECO:0000256" key="6">
    <source>
        <dbReference type="SAM" id="MobiDB-lite"/>
    </source>
</evidence>
<comment type="caution">
    <text evidence="11">The sequence shown here is derived from an EMBL/GenBank/DDBJ whole genome shotgun (WGS) entry which is preliminary data.</text>
</comment>
<dbReference type="Pfam" id="PF13640">
    <property type="entry name" value="2OG-FeII_Oxy_3"/>
    <property type="match status" value="1"/>
</dbReference>
<dbReference type="PROSITE" id="PS50200">
    <property type="entry name" value="RA"/>
    <property type="match status" value="1"/>
</dbReference>
<dbReference type="InterPro" id="IPR000159">
    <property type="entry name" value="RA_dom"/>
</dbReference>
<dbReference type="SUPFAM" id="SSF54236">
    <property type="entry name" value="Ubiquitin-like"/>
    <property type="match status" value="1"/>
</dbReference>
<evidence type="ECO:0000256" key="1">
    <source>
        <dbReference type="ARBA" id="ARBA00001961"/>
    </source>
</evidence>
<keyword evidence="5" id="KW-0408">Iron</keyword>
<evidence type="ECO:0000313" key="12">
    <source>
        <dbReference type="Proteomes" id="UP000245119"/>
    </source>
</evidence>
<dbReference type="PANTHER" id="PTHR14650">
    <property type="entry name" value="PROLYL HYDROXYLASE-RELATED"/>
    <property type="match status" value="1"/>
</dbReference>
<dbReference type="AlphaFoldDB" id="A0A2T7PY62"/>
<keyword evidence="7" id="KW-1133">Transmembrane helix</keyword>
<dbReference type="PROSITE" id="PS51126">
    <property type="entry name" value="DILUTE"/>
    <property type="match status" value="1"/>
</dbReference>
<evidence type="ECO:0000256" key="4">
    <source>
        <dbReference type="ARBA" id="ARBA00023002"/>
    </source>
</evidence>
<dbReference type="GO" id="GO:0016020">
    <property type="term" value="C:membrane"/>
    <property type="evidence" value="ECO:0007669"/>
    <property type="project" value="TreeGrafter"/>
</dbReference>
<dbReference type="InterPro" id="IPR008984">
    <property type="entry name" value="SMAD_FHA_dom_sf"/>
</dbReference>
<dbReference type="InterPro" id="IPR039210">
    <property type="entry name" value="OGFOD3"/>
</dbReference>
<dbReference type="GO" id="GO:0031418">
    <property type="term" value="F:L-ascorbic acid binding"/>
    <property type="evidence" value="ECO:0007669"/>
    <property type="project" value="InterPro"/>
</dbReference>
<keyword evidence="2" id="KW-0479">Metal-binding</keyword>
<dbReference type="Pfam" id="PF01843">
    <property type="entry name" value="DIL"/>
    <property type="match status" value="1"/>
</dbReference>
<evidence type="ECO:0000256" key="3">
    <source>
        <dbReference type="ARBA" id="ARBA00022964"/>
    </source>
</evidence>
<feature type="compositionally biased region" description="Basic and acidic residues" evidence="6">
    <location>
        <begin position="1"/>
        <end position="16"/>
    </location>
</feature>
<dbReference type="Pfam" id="PF00788">
    <property type="entry name" value="RA"/>
    <property type="match status" value="1"/>
</dbReference>
<dbReference type="STRING" id="400727.A0A2T7PY62"/>
<dbReference type="OrthoDB" id="3908708at2759"/>
<reference evidence="11 12" key="1">
    <citation type="submission" date="2018-04" db="EMBL/GenBank/DDBJ databases">
        <title>The genome of golden apple snail Pomacea canaliculata provides insight into stress tolerance and invasive adaptation.</title>
        <authorList>
            <person name="Liu C."/>
            <person name="Liu B."/>
            <person name="Ren Y."/>
            <person name="Zhang Y."/>
            <person name="Wang H."/>
            <person name="Li S."/>
            <person name="Jiang F."/>
            <person name="Yin L."/>
            <person name="Zhang G."/>
            <person name="Qian W."/>
            <person name="Fan W."/>
        </authorList>
    </citation>
    <scope>NUCLEOTIDE SEQUENCE [LARGE SCALE GENOMIC DNA]</scope>
    <source>
        <strain evidence="11">SZHN2017</strain>
        <tissue evidence="11">Muscle</tissue>
    </source>
</reference>
<evidence type="ECO:0000259" key="9">
    <source>
        <dbReference type="PROSITE" id="PS51126"/>
    </source>
</evidence>
<feature type="region of interest" description="Disordered" evidence="6">
    <location>
        <begin position="318"/>
        <end position="417"/>
    </location>
</feature>
<evidence type="ECO:0000256" key="5">
    <source>
        <dbReference type="ARBA" id="ARBA00023004"/>
    </source>
</evidence>
<dbReference type="GO" id="GO:0007165">
    <property type="term" value="P:signal transduction"/>
    <property type="evidence" value="ECO:0007669"/>
    <property type="project" value="InterPro"/>
</dbReference>
<feature type="domain" description="Ras-associating" evidence="8">
    <location>
        <begin position="481"/>
        <end position="537"/>
    </location>
</feature>
<accession>A0A2T7PY62</accession>
<dbReference type="GO" id="GO:0051213">
    <property type="term" value="F:dioxygenase activity"/>
    <property type="evidence" value="ECO:0007669"/>
    <property type="project" value="UniProtKB-KW"/>
</dbReference>
<keyword evidence="7" id="KW-0812">Transmembrane</keyword>
<proteinExistence type="predicted"/>
<protein>
    <recommendedName>
        <fullName evidence="13">Fe2OG dioxygenase domain-containing protein</fullName>
    </recommendedName>
</protein>
<gene>
    <name evidence="11" type="ORF">C0Q70_00952</name>
</gene>
<dbReference type="Gene3D" id="3.10.20.90">
    <property type="entry name" value="Phosphatidylinositol 3-kinase Catalytic Subunit, Chain A, domain 1"/>
    <property type="match status" value="1"/>
</dbReference>
<dbReference type="InterPro" id="IPR005123">
    <property type="entry name" value="Oxoglu/Fe-dep_dioxygenase_dom"/>
</dbReference>